<organism evidence="1 2">
    <name type="scientific">Acidihalobacter yilgarnensis</name>
    <dbReference type="NCBI Taxonomy" id="2819280"/>
    <lineage>
        <taxon>Bacteria</taxon>
        <taxon>Pseudomonadati</taxon>
        <taxon>Pseudomonadota</taxon>
        <taxon>Gammaproteobacteria</taxon>
        <taxon>Chromatiales</taxon>
        <taxon>Ectothiorhodospiraceae</taxon>
        <taxon>Acidihalobacter</taxon>
    </lineage>
</organism>
<evidence type="ECO:0000313" key="1">
    <source>
        <dbReference type="EMBL" id="AOU97832.1"/>
    </source>
</evidence>
<accession>A0A1D8IMZ0</accession>
<dbReference type="EMBL" id="CP017415">
    <property type="protein sequence ID" value="AOU97832.1"/>
    <property type="molecule type" value="Genomic_DNA"/>
</dbReference>
<protein>
    <submittedName>
        <fullName evidence="1">Uncharacterized protein</fullName>
    </submittedName>
</protein>
<reference evidence="2" key="1">
    <citation type="submission" date="2016-09" db="EMBL/GenBank/DDBJ databases">
        <title>Acidihalobacter prosperus F5.</title>
        <authorList>
            <person name="Khaleque H.N."/>
            <person name="Ramsay J.P."/>
            <person name="Kaksonen A.H."/>
            <person name="Boxall N.J."/>
            <person name="Watkin E.L.J."/>
        </authorList>
    </citation>
    <scope>NUCLEOTIDE SEQUENCE [LARGE SCALE GENOMIC DNA]</scope>
    <source>
        <strain evidence="2">F5</strain>
    </source>
</reference>
<gene>
    <name evidence="1" type="ORF">BI364_07510</name>
</gene>
<dbReference type="Proteomes" id="UP000095401">
    <property type="component" value="Chromosome"/>
</dbReference>
<name>A0A1D8IMZ0_9GAMM</name>
<dbReference type="KEGG" id="aprs:BI364_07510"/>
<sequence>MRLASVVEVKVTGQDLASTGDGIVAMQVDLLVLDRLPEPFDEDVVPPAPFAIHADLDRLLLEDSDES</sequence>
<dbReference type="AlphaFoldDB" id="A0A1D8IMZ0"/>
<proteinExistence type="predicted"/>
<keyword evidence="2" id="KW-1185">Reference proteome</keyword>
<evidence type="ECO:0000313" key="2">
    <source>
        <dbReference type="Proteomes" id="UP000095401"/>
    </source>
</evidence>